<name>A0AAD6FLS7_9TELE</name>
<dbReference type="GO" id="GO:0003676">
    <property type="term" value="F:nucleic acid binding"/>
    <property type="evidence" value="ECO:0007669"/>
    <property type="project" value="InterPro"/>
</dbReference>
<proteinExistence type="predicted"/>
<accession>A0AAD6FLS7</accession>
<dbReference type="Proteomes" id="UP001219934">
    <property type="component" value="Unassembled WGS sequence"/>
</dbReference>
<evidence type="ECO:0000313" key="2">
    <source>
        <dbReference type="EMBL" id="KAJ4939016.1"/>
    </source>
</evidence>
<protein>
    <submittedName>
        <fullName evidence="2">Uncharacterized protein</fullName>
    </submittedName>
</protein>
<feature type="region of interest" description="Disordered" evidence="1">
    <location>
        <begin position="1"/>
        <end position="28"/>
    </location>
</feature>
<organism evidence="2 3">
    <name type="scientific">Pogonophryne albipinna</name>
    <dbReference type="NCBI Taxonomy" id="1090488"/>
    <lineage>
        <taxon>Eukaryota</taxon>
        <taxon>Metazoa</taxon>
        <taxon>Chordata</taxon>
        <taxon>Craniata</taxon>
        <taxon>Vertebrata</taxon>
        <taxon>Euteleostomi</taxon>
        <taxon>Actinopterygii</taxon>
        <taxon>Neopterygii</taxon>
        <taxon>Teleostei</taxon>
        <taxon>Neoteleostei</taxon>
        <taxon>Acanthomorphata</taxon>
        <taxon>Eupercaria</taxon>
        <taxon>Perciformes</taxon>
        <taxon>Notothenioidei</taxon>
        <taxon>Pogonophryne</taxon>
    </lineage>
</organism>
<dbReference type="AlphaFoldDB" id="A0AAD6FLS7"/>
<dbReference type="Gene3D" id="3.30.420.10">
    <property type="entry name" value="Ribonuclease H-like superfamily/Ribonuclease H"/>
    <property type="match status" value="1"/>
</dbReference>
<feature type="non-terminal residue" evidence="2">
    <location>
        <position position="91"/>
    </location>
</feature>
<sequence length="91" mass="10589">MSISRPRAGAPHKIWPVGYDGHEKAPEGPLLKKNMKARLKFDNEHLNDSEKAWEKMMRSDETNIEIFGINLTRCVWRKRDADYNPRTPCPP</sequence>
<dbReference type="EMBL" id="JAPTMU010000008">
    <property type="protein sequence ID" value="KAJ4939016.1"/>
    <property type="molecule type" value="Genomic_DNA"/>
</dbReference>
<gene>
    <name evidence="2" type="ORF">JOQ06_028479</name>
</gene>
<keyword evidence="3" id="KW-1185">Reference proteome</keyword>
<dbReference type="InterPro" id="IPR036397">
    <property type="entry name" value="RNaseH_sf"/>
</dbReference>
<evidence type="ECO:0000256" key="1">
    <source>
        <dbReference type="SAM" id="MobiDB-lite"/>
    </source>
</evidence>
<reference evidence="2" key="1">
    <citation type="submission" date="2022-11" db="EMBL/GenBank/DDBJ databases">
        <title>Chromosome-level genome of Pogonophryne albipinna.</title>
        <authorList>
            <person name="Jo E."/>
        </authorList>
    </citation>
    <scope>NUCLEOTIDE SEQUENCE</scope>
    <source>
        <strain evidence="2">SGF0006</strain>
        <tissue evidence="2">Muscle</tissue>
    </source>
</reference>
<comment type="caution">
    <text evidence="2">The sequence shown here is derived from an EMBL/GenBank/DDBJ whole genome shotgun (WGS) entry which is preliminary data.</text>
</comment>
<evidence type="ECO:0000313" key="3">
    <source>
        <dbReference type="Proteomes" id="UP001219934"/>
    </source>
</evidence>